<dbReference type="NCBIfam" id="TIGR04056">
    <property type="entry name" value="OMP_RagA_SusC"/>
    <property type="match status" value="1"/>
</dbReference>
<keyword evidence="4" id="KW-1185">Reference proteome</keyword>
<dbReference type="Gene3D" id="2.170.130.10">
    <property type="entry name" value="TonB-dependent receptor, plug domain"/>
    <property type="match status" value="1"/>
</dbReference>
<dbReference type="InterPro" id="IPR023996">
    <property type="entry name" value="TonB-dep_OMP_SusC/RagA"/>
</dbReference>
<dbReference type="RefSeq" id="WP_131554738.1">
    <property type="nucleotide sequence ID" value="NZ_SJSK01000005.1"/>
</dbReference>
<feature type="signal peptide" evidence="1">
    <location>
        <begin position="1"/>
        <end position="25"/>
    </location>
</feature>
<dbReference type="InterPro" id="IPR023997">
    <property type="entry name" value="TonB-dep_OMP_SusC/RagA_CS"/>
</dbReference>
<proteinExistence type="predicted"/>
<organism evidence="3 4">
    <name type="scientific">Pedobacter frigiditerrae</name>
    <dbReference type="NCBI Taxonomy" id="2530452"/>
    <lineage>
        <taxon>Bacteria</taxon>
        <taxon>Pseudomonadati</taxon>
        <taxon>Bacteroidota</taxon>
        <taxon>Sphingobacteriia</taxon>
        <taxon>Sphingobacteriales</taxon>
        <taxon>Sphingobacteriaceae</taxon>
        <taxon>Pedobacter</taxon>
    </lineage>
</organism>
<gene>
    <name evidence="3" type="ORF">EZ428_18780</name>
</gene>
<dbReference type="EMBL" id="SJSK01000005">
    <property type="protein sequence ID" value="TCC88684.1"/>
    <property type="molecule type" value="Genomic_DNA"/>
</dbReference>
<feature type="chain" id="PRO_5020956317" evidence="1">
    <location>
        <begin position="26"/>
        <end position="949"/>
    </location>
</feature>
<dbReference type="SUPFAM" id="SSF56935">
    <property type="entry name" value="Porins"/>
    <property type="match status" value="1"/>
</dbReference>
<evidence type="ECO:0000313" key="4">
    <source>
        <dbReference type="Proteomes" id="UP000292884"/>
    </source>
</evidence>
<name>A0A4R0MRM2_9SPHI</name>
<dbReference type="InterPro" id="IPR012910">
    <property type="entry name" value="Plug_dom"/>
</dbReference>
<dbReference type="AlphaFoldDB" id="A0A4R0MRM2"/>
<keyword evidence="1" id="KW-0732">Signal</keyword>
<dbReference type="OrthoDB" id="9768177at2"/>
<dbReference type="InterPro" id="IPR037066">
    <property type="entry name" value="Plug_dom_sf"/>
</dbReference>
<dbReference type="NCBIfam" id="TIGR04057">
    <property type="entry name" value="SusC_RagA_signa"/>
    <property type="match status" value="1"/>
</dbReference>
<accession>A0A4R0MRM2</accession>
<dbReference type="Proteomes" id="UP000292884">
    <property type="component" value="Unassembled WGS sequence"/>
</dbReference>
<sequence length="949" mass="103258">MKLKYQRRLFLISVFLSVFFEFSSAQVTTVDSIKTRDKTEELKNIGYGTQASKFITGSVSVVKGATIEQNFNTNLGNTLYGRLAGLTVSQGNSEPGVASPGLLSRGRNNFNTGASSPLIIVDGFVGGGSGIGSIFSSLVPEEIESITLLKDAVTTAVYGGRGANGVLVVTTKRGNAGGLKIDFSTKQGFSQAAQLPEFLDAGDYAFLNNEARRNDGLAELYSEAAINGYRSGENKYLYPNVNWYDEVLRKSAPVSSYNLNLTGGDNNVKYFVLLNAVSNAGLFKNFGDLDPESSNSKYNRYNFRTNIDINLSKRLAIVFNIGGSVENKVNPWEYTTANTFNLIQSLPANAFPVRNSNGSFGGSSLYSGNPVANLLATGYDQSNGRTLQTSLRAIQQLDMIVKGLSASGVVSINNYVVAGSEKNKTYERFPSLGSLDSKGNPNLGLALGTRTSLSAAEITRNQYRNFEVQGSLNYARVFGNHSVAAMVMINTDNEVRDISNTPNNGALSDPYRHNGSATRLTYVYNNKYIAEFSAGYMGTDNFAPGLRYGFFPAGSVGWILSNENFLKNNASIGFLKIRASYGLTGNDNIGGNRYPYVQEYSFNGIEGTIANPIATWEKEKNLNLGFDATVFKMLDINFDIFKRDRFDQLVSSAAIVPNYVGATASLLNLGKTSSQGLEVSLRLNSKPNKKFKYYAETNFSYFKNKNIYSGQIAQLNSGLTNDGQLIGQPLRLRAIGFFTAEEIADSKINPGKYPTRPGVAVQAGDLKYEDIGGSLGFKDGIIDENDRVPVGKPGTPNVTLGLNTGFQFKGFDLNMVFQAVTGNSVYLTGSLFQAFQNNGSITPIALGRWTPETAASATYPRLSSVNNLNNFEGSSFWDRDASFIKMRSAEFGYTLPDKISNKVKLASARFFVTGTNLFSLDRIEYGDPESLGGYPVMRTFVIGTKIQLR</sequence>
<dbReference type="Pfam" id="PF07715">
    <property type="entry name" value="Plug"/>
    <property type="match status" value="1"/>
</dbReference>
<comment type="caution">
    <text evidence="3">The sequence shown here is derived from an EMBL/GenBank/DDBJ whole genome shotgun (WGS) entry which is preliminary data.</text>
</comment>
<protein>
    <submittedName>
        <fullName evidence="3">SusC/RagA family TonB-linked outer membrane protein</fullName>
    </submittedName>
</protein>
<feature type="domain" description="TonB-dependent receptor plug" evidence="2">
    <location>
        <begin position="55"/>
        <end position="166"/>
    </location>
</feature>
<evidence type="ECO:0000313" key="3">
    <source>
        <dbReference type="EMBL" id="TCC88684.1"/>
    </source>
</evidence>
<reference evidence="3 4" key="1">
    <citation type="submission" date="2019-02" db="EMBL/GenBank/DDBJ databases">
        <title>Pedobacter sp. RP-1-13 sp. nov., isolated from Arctic soil.</title>
        <authorList>
            <person name="Dahal R.H."/>
        </authorList>
    </citation>
    <scope>NUCLEOTIDE SEQUENCE [LARGE SCALE GENOMIC DNA]</scope>
    <source>
        <strain evidence="3 4">RP-1-13</strain>
    </source>
</reference>
<evidence type="ECO:0000259" key="2">
    <source>
        <dbReference type="Pfam" id="PF07715"/>
    </source>
</evidence>
<evidence type="ECO:0000256" key="1">
    <source>
        <dbReference type="SAM" id="SignalP"/>
    </source>
</evidence>